<dbReference type="Pfam" id="PF00017">
    <property type="entry name" value="SH2"/>
    <property type="match status" value="1"/>
</dbReference>
<evidence type="ECO:0000256" key="2">
    <source>
        <dbReference type="PROSITE-ProRule" id="PRU00191"/>
    </source>
</evidence>
<feature type="compositionally biased region" description="Acidic residues" evidence="3">
    <location>
        <begin position="60"/>
        <end position="80"/>
    </location>
</feature>
<sequence>MDIMLDNGNTVKICTVSNTLDYAKAQPRKPMKMPLPPLPNSSAPALPPRRGAPPPPPPQDQDEYDEFSFEADEEDYDEFDVENKSPPKPAFKPPAPPTEPDEYYDEFAVSESPPSGPSIYMMGDTTDEAPPPPPPPSFSGRPKLSKPPANEIEYMDPDEDENISAGSHSSTGSSGPPVPGNRKPELPSRVEKPKKAGQSIFTLDTNTLTNVKSRLKNVGFNKKPEKKNDEEKQNIFGKALKPEKNILAAKPTPPIKPPSQTSNLKNKFFTKFSSKPKDMPPVPPIPDLKIDAFQSNESHSHHSDKKLEHNNSSHHEDQIDHSTPEVEDEEVDAIYDDATSQLDDPLLVHKWYHGLIDREESNKRLKSIGSDGTFLVRQSTKENHPCTLAVLYQNH</sequence>
<feature type="region of interest" description="Disordered" evidence="3">
    <location>
        <begin position="239"/>
        <end position="264"/>
    </location>
</feature>
<dbReference type="CTD" id="20248827"/>
<name>V4AN68_LOTGI</name>
<evidence type="ECO:0000259" key="4">
    <source>
        <dbReference type="PROSITE" id="PS50001"/>
    </source>
</evidence>
<gene>
    <name evidence="5" type="ORF">LOTGIDRAFT_232168</name>
</gene>
<dbReference type="OrthoDB" id="10044490at2759"/>
<dbReference type="SUPFAM" id="SSF55550">
    <property type="entry name" value="SH2 domain"/>
    <property type="match status" value="1"/>
</dbReference>
<feature type="domain" description="SH2" evidence="4">
    <location>
        <begin position="351"/>
        <end position="395"/>
    </location>
</feature>
<feature type="non-terminal residue" evidence="5">
    <location>
        <position position="395"/>
    </location>
</feature>
<dbReference type="GO" id="GO:0005737">
    <property type="term" value="C:cytoplasm"/>
    <property type="evidence" value="ECO:0007669"/>
    <property type="project" value="UniProtKB-ARBA"/>
</dbReference>
<feature type="compositionally biased region" description="Low complexity" evidence="3">
    <location>
        <begin position="164"/>
        <end position="175"/>
    </location>
</feature>
<dbReference type="KEGG" id="lgi:LOTGIDRAFT_232168"/>
<dbReference type="GO" id="GO:0007169">
    <property type="term" value="P:cell surface receptor protein tyrosine kinase signaling pathway"/>
    <property type="evidence" value="ECO:0007669"/>
    <property type="project" value="TreeGrafter"/>
</dbReference>
<feature type="compositionally biased region" description="Pro residues" evidence="3">
    <location>
        <begin position="33"/>
        <end position="59"/>
    </location>
</feature>
<evidence type="ECO:0000313" key="5">
    <source>
        <dbReference type="EMBL" id="ESO95056.1"/>
    </source>
</evidence>
<feature type="compositionally biased region" description="Acidic residues" evidence="3">
    <location>
        <begin position="153"/>
        <end position="162"/>
    </location>
</feature>
<dbReference type="AlphaFoldDB" id="V4AN68"/>
<protein>
    <recommendedName>
        <fullName evidence="4">SH2 domain-containing protein</fullName>
    </recommendedName>
</protein>
<dbReference type="OMA" id="RPFKKQE"/>
<feature type="compositionally biased region" description="Pro residues" evidence="3">
    <location>
        <begin position="86"/>
        <end position="98"/>
    </location>
</feature>
<feature type="region of interest" description="Disordered" evidence="3">
    <location>
        <begin position="295"/>
        <end position="328"/>
    </location>
</feature>
<feature type="compositionally biased region" description="Basic and acidic residues" evidence="3">
    <location>
        <begin position="182"/>
        <end position="194"/>
    </location>
</feature>
<dbReference type="InterPro" id="IPR051751">
    <property type="entry name" value="Immunoreceptor_sig_adapters"/>
</dbReference>
<dbReference type="Gene3D" id="3.30.505.10">
    <property type="entry name" value="SH2 domain"/>
    <property type="match status" value="1"/>
</dbReference>
<accession>V4AN68</accession>
<evidence type="ECO:0000313" key="6">
    <source>
        <dbReference type="Proteomes" id="UP000030746"/>
    </source>
</evidence>
<dbReference type="PROSITE" id="PS50001">
    <property type="entry name" value="SH2"/>
    <property type="match status" value="1"/>
</dbReference>
<keyword evidence="1 2" id="KW-0727">SH2 domain</keyword>
<dbReference type="GO" id="GO:0035556">
    <property type="term" value="P:intracellular signal transduction"/>
    <property type="evidence" value="ECO:0007669"/>
    <property type="project" value="TreeGrafter"/>
</dbReference>
<evidence type="ECO:0000256" key="1">
    <source>
        <dbReference type="ARBA" id="ARBA00022999"/>
    </source>
</evidence>
<dbReference type="RefSeq" id="XP_009054255.1">
    <property type="nucleotide sequence ID" value="XM_009056007.1"/>
</dbReference>
<dbReference type="InterPro" id="IPR036860">
    <property type="entry name" value="SH2_dom_sf"/>
</dbReference>
<proteinExistence type="predicted"/>
<feature type="compositionally biased region" description="Basic and acidic residues" evidence="3">
    <location>
        <begin position="298"/>
        <end position="324"/>
    </location>
</feature>
<reference evidence="5 6" key="1">
    <citation type="journal article" date="2013" name="Nature">
        <title>Insights into bilaterian evolution from three spiralian genomes.</title>
        <authorList>
            <person name="Simakov O."/>
            <person name="Marletaz F."/>
            <person name="Cho S.J."/>
            <person name="Edsinger-Gonzales E."/>
            <person name="Havlak P."/>
            <person name="Hellsten U."/>
            <person name="Kuo D.H."/>
            <person name="Larsson T."/>
            <person name="Lv J."/>
            <person name="Arendt D."/>
            <person name="Savage R."/>
            <person name="Osoegawa K."/>
            <person name="de Jong P."/>
            <person name="Grimwood J."/>
            <person name="Chapman J.A."/>
            <person name="Shapiro H."/>
            <person name="Aerts A."/>
            <person name="Otillar R.P."/>
            <person name="Terry A.Y."/>
            <person name="Boore J.L."/>
            <person name="Grigoriev I.V."/>
            <person name="Lindberg D.R."/>
            <person name="Seaver E.C."/>
            <person name="Weisblat D.A."/>
            <person name="Putnam N.H."/>
            <person name="Rokhsar D.S."/>
        </authorList>
    </citation>
    <scope>NUCLEOTIDE SEQUENCE [LARGE SCALE GENOMIC DNA]</scope>
</reference>
<dbReference type="PANTHER" id="PTHR14098">
    <property type="entry name" value="SH2 DOMAIN CONTAINING PROTEIN"/>
    <property type="match status" value="1"/>
</dbReference>
<dbReference type="InterPro" id="IPR000980">
    <property type="entry name" value="SH2"/>
</dbReference>
<dbReference type="PANTHER" id="PTHR14098:SF14">
    <property type="entry name" value="SH2 DOMAIN-CONTAINING PROTEIN"/>
    <property type="match status" value="1"/>
</dbReference>
<feature type="region of interest" description="Disordered" evidence="3">
    <location>
        <begin position="21"/>
        <end position="201"/>
    </location>
</feature>
<organism evidence="5 6">
    <name type="scientific">Lottia gigantea</name>
    <name type="common">Giant owl limpet</name>
    <dbReference type="NCBI Taxonomy" id="225164"/>
    <lineage>
        <taxon>Eukaryota</taxon>
        <taxon>Metazoa</taxon>
        <taxon>Spiralia</taxon>
        <taxon>Lophotrochozoa</taxon>
        <taxon>Mollusca</taxon>
        <taxon>Gastropoda</taxon>
        <taxon>Patellogastropoda</taxon>
        <taxon>Lottioidea</taxon>
        <taxon>Lottiidae</taxon>
        <taxon>Lottia</taxon>
    </lineage>
</organism>
<dbReference type="Proteomes" id="UP000030746">
    <property type="component" value="Unassembled WGS sequence"/>
</dbReference>
<dbReference type="GeneID" id="20248827"/>
<dbReference type="STRING" id="225164.V4AN68"/>
<evidence type="ECO:0000256" key="3">
    <source>
        <dbReference type="SAM" id="MobiDB-lite"/>
    </source>
</evidence>
<dbReference type="EMBL" id="KB201701">
    <property type="protein sequence ID" value="ESO95056.1"/>
    <property type="molecule type" value="Genomic_DNA"/>
</dbReference>
<keyword evidence="6" id="KW-1185">Reference proteome</keyword>
<dbReference type="HOGENOM" id="CLU_699396_0_0_1"/>